<dbReference type="RefSeq" id="WP_344248977.1">
    <property type="nucleotide sequence ID" value="NZ_BAAAPM010000005.1"/>
</dbReference>
<feature type="signal peptide" evidence="2">
    <location>
        <begin position="1"/>
        <end position="22"/>
    </location>
</feature>
<evidence type="ECO:0000256" key="2">
    <source>
        <dbReference type="SAM" id="SignalP"/>
    </source>
</evidence>
<sequence length="167" mass="17394">MILACAALSVAGTLVLSSCTTGGPTSVATVSSAPPAPPAPPASLDRLDEARRDWERAGMQDYTFVVDSGCGERNLIGRFAVTVRDGVVSAVTGEIAGEAITPDEYLDEGGETIDGFLDRVSTASPEDVVALELDDALGYPTVIGFDPEPRGIDDEECYEIGDVEVTP</sequence>
<feature type="region of interest" description="Disordered" evidence="1">
    <location>
        <begin position="25"/>
        <end position="44"/>
    </location>
</feature>
<accession>A0ABN2JK46</accession>
<dbReference type="EMBL" id="BAAAPM010000005">
    <property type="protein sequence ID" value="GAA1730108.1"/>
    <property type="molecule type" value="Genomic_DNA"/>
</dbReference>
<dbReference type="Pfam" id="PF19671">
    <property type="entry name" value="DUF6174"/>
    <property type="match status" value="1"/>
</dbReference>
<evidence type="ECO:0000256" key="1">
    <source>
        <dbReference type="SAM" id="MobiDB-lite"/>
    </source>
</evidence>
<comment type="caution">
    <text evidence="3">The sequence shown here is derived from an EMBL/GenBank/DDBJ whole genome shotgun (WGS) entry which is preliminary data.</text>
</comment>
<gene>
    <name evidence="3" type="ORF">GCM10009809_27050</name>
</gene>
<feature type="chain" id="PRO_5047041481" description="PepSY domain-containing protein" evidence="2">
    <location>
        <begin position="23"/>
        <end position="167"/>
    </location>
</feature>
<organism evidence="3 4">
    <name type="scientific">Isoptericola hypogeus</name>
    <dbReference type="NCBI Taxonomy" id="300179"/>
    <lineage>
        <taxon>Bacteria</taxon>
        <taxon>Bacillati</taxon>
        <taxon>Actinomycetota</taxon>
        <taxon>Actinomycetes</taxon>
        <taxon>Micrococcales</taxon>
        <taxon>Promicromonosporaceae</taxon>
        <taxon>Isoptericola</taxon>
    </lineage>
</organism>
<keyword evidence="2" id="KW-0732">Signal</keyword>
<protein>
    <recommendedName>
        <fullName evidence="5">PepSY domain-containing protein</fullName>
    </recommendedName>
</protein>
<evidence type="ECO:0008006" key="5">
    <source>
        <dbReference type="Google" id="ProtNLM"/>
    </source>
</evidence>
<name>A0ABN2JK46_9MICO</name>
<evidence type="ECO:0000313" key="4">
    <source>
        <dbReference type="Proteomes" id="UP001501138"/>
    </source>
</evidence>
<keyword evidence="4" id="KW-1185">Reference proteome</keyword>
<dbReference type="InterPro" id="IPR046172">
    <property type="entry name" value="DUF6174"/>
</dbReference>
<proteinExistence type="predicted"/>
<evidence type="ECO:0000313" key="3">
    <source>
        <dbReference type="EMBL" id="GAA1730108.1"/>
    </source>
</evidence>
<reference evidence="3 4" key="1">
    <citation type="journal article" date="2019" name="Int. J. Syst. Evol. Microbiol.">
        <title>The Global Catalogue of Microorganisms (GCM) 10K type strain sequencing project: providing services to taxonomists for standard genome sequencing and annotation.</title>
        <authorList>
            <consortium name="The Broad Institute Genomics Platform"/>
            <consortium name="The Broad Institute Genome Sequencing Center for Infectious Disease"/>
            <person name="Wu L."/>
            <person name="Ma J."/>
        </authorList>
    </citation>
    <scope>NUCLEOTIDE SEQUENCE [LARGE SCALE GENOMIC DNA]</scope>
    <source>
        <strain evidence="3 4">JCM 15589</strain>
    </source>
</reference>
<dbReference type="Proteomes" id="UP001501138">
    <property type="component" value="Unassembled WGS sequence"/>
</dbReference>